<dbReference type="GeneID" id="9065040"/>
<evidence type="ECO:0000313" key="3">
    <source>
        <dbReference type="Proteomes" id="UP000007800"/>
    </source>
</evidence>
<dbReference type="OrthoDB" id="10433345at2759"/>
<feature type="compositionally biased region" description="Polar residues" evidence="1">
    <location>
        <begin position="147"/>
        <end position="159"/>
    </location>
</feature>
<reference evidence="2 3" key="1">
    <citation type="submission" date="2008-07" db="EMBL/GenBank/DDBJ databases">
        <authorList>
            <person name="El-Sayed N."/>
            <person name="Caler E."/>
            <person name="Inman J."/>
            <person name="Amedeo P."/>
            <person name="Hass B."/>
            <person name="Wortman J."/>
        </authorList>
    </citation>
    <scope>NUCLEOTIDE SEQUENCE [LARGE SCALE GENOMIC DNA]</scope>
    <source>
        <strain evidence="3">ATCC 50983 / TXsc</strain>
    </source>
</reference>
<dbReference type="EMBL" id="GG680784">
    <property type="protein sequence ID" value="EER06163.1"/>
    <property type="molecule type" value="Genomic_DNA"/>
</dbReference>
<feature type="compositionally biased region" description="Low complexity" evidence="1">
    <location>
        <begin position="49"/>
        <end position="59"/>
    </location>
</feature>
<dbReference type="OMA" id="NVAMKGT"/>
<keyword evidence="3" id="KW-1185">Reference proteome</keyword>
<feature type="compositionally biased region" description="Polar residues" evidence="1">
    <location>
        <begin position="12"/>
        <end position="31"/>
    </location>
</feature>
<dbReference type="RefSeq" id="XP_002774347.1">
    <property type="nucleotide sequence ID" value="XM_002774301.1"/>
</dbReference>
<evidence type="ECO:0000256" key="1">
    <source>
        <dbReference type="SAM" id="MobiDB-lite"/>
    </source>
</evidence>
<dbReference type="InParanoid" id="C5LAT6"/>
<name>C5LAT6_PERM5</name>
<protein>
    <submittedName>
        <fullName evidence="2">Uncharacterized protein</fullName>
    </submittedName>
</protein>
<dbReference type="Proteomes" id="UP000007800">
    <property type="component" value="Unassembled WGS sequence"/>
</dbReference>
<gene>
    <name evidence="2" type="ORF">Pmar_PMAR008295</name>
</gene>
<feature type="region of interest" description="Disordered" evidence="1">
    <location>
        <begin position="1"/>
        <end position="167"/>
    </location>
</feature>
<proteinExistence type="predicted"/>
<organism evidence="3">
    <name type="scientific">Perkinsus marinus (strain ATCC 50983 / TXsc)</name>
    <dbReference type="NCBI Taxonomy" id="423536"/>
    <lineage>
        <taxon>Eukaryota</taxon>
        <taxon>Sar</taxon>
        <taxon>Alveolata</taxon>
        <taxon>Perkinsozoa</taxon>
        <taxon>Perkinsea</taxon>
        <taxon>Perkinsida</taxon>
        <taxon>Perkinsidae</taxon>
        <taxon>Perkinsus</taxon>
    </lineage>
</organism>
<feature type="compositionally biased region" description="Polar residues" evidence="1">
    <location>
        <begin position="120"/>
        <end position="136"/>
    </location>
</feature>
<dbReference type="AlphaFoldDB" id="C5LAT6"/>
<accession>C5LAT6</accession>
<sequence>MDALSPSGVDPAQTTEADNSTIDTGKDSATSSGGGRKTVQIEGGPSLGTVTTVVTAASRASRRSVKPVTPVLKRRNSGVQGEAPKVNVAMKGTVTQQLPVEVVGHRKQTGGRPESKTESEGNLSAPKSSTSYSVESSAKRLIEGSGMMNSGKLTRQSTIPMRPNGPQ</sequence>
<evidence type="ECO:0000313" key="2">
    <source>
        <dbReference type="EMBL" id="EER06163.1"/>
    </source>
</evidence>